<dbReference type="InterPro" id="IPR005522">
    <property type="entry name" value="IPK"/>
</dbReference>
<dbReference type="GO" id="GO:0005524">
    <property type="term" value="F:ATP binding"/>
    <property type="evidence" value="ECO:0007669"/>
    <property type="project" value="UniProtKB-KW"/>
</dbReference>
<dbReference type="EMBL" id="VYZN01000023">
    <property type="protein sequence ID" value="KAE9536556.1"/>
    <property type="molecule type" value="Genomic_DNA"/>
</dbReference>
<evidence type="ECO:0000256" key="5">
    <source>
        <dbReference type="ARBA" id="ARBA00022840"/>
    </source>
</evidence>
<dbReference type="GO" id="GO:0005634">
    <property type="term" value="C:nucleus"/>
    <property type="evidence" value="ECO:0007669"/>
    <property type="project" value="TreeGrafter"/>
</dbReference>
<comment type="similarity">
    <text evidence="1 8">Belongs to the inositol phosphokinase (IPK) family.</text>
</comment>
<dbReference type="OrthoDB" id="5958943at2759"/>
<keyword evidence="5" id="KW-0067">ATP-binding</keyword>
<accession>A0A6G0TPB0</accession>
<dbReference type="InterPro" id="IPR038286">
    <property type="entry name" value="IPK_sf"/>
</dbReference>
<evidence type="ECO:0000256" key="7">
    <source>
        <dbReference type="ARBA" id="ARBA00036525"/>
    </source>
</evidence>
<dbReference type="GO" id="GO:0032958">
    <property type="term" value="P:inositol phosphate biosynthetic process"/>
    <property type="evidence" value="ECO:0007669"/>
    <property type="project" value="InterPro"/>
</dbReference>
<evidence type="ECO:0000256" key="2">
    <source>
        <dbReference type="ARBA" id="ARBA00022679"/>
    </source>
</evidence>
<evidence type="ECO:0000256" key="6">
    <source>
        <dbReference type="ARBA" id="ARBA00036164"/>
    </source>
</evidence>
<dbReference type="GO" id="GO:0008440">
    <property type="term" value="F:inositol-1,4,5-trisphosphate 3-kinase activity"/>
    <property type="evidence" value="ECO:0007669"/>
    <property type="project" value="TreeGrafter"/>
</dbReference>
<dbReference type="GO" id="GO:0005737">
    <property type="term" value="C:cytoplasm"/>
    <property type="evidence" value="ECO:0007669"/>
    <property type="project" value="TreeGrafter"/>
</dbReference>
<dbReference type="PANTHER" id="PTHR12400">
    <property type="entry name" value="INOSITOL POLYPHOSPHATE KINASE"/>
    <property type="match status" value="1"/>
</dbReference>
<evidence type="ECO:0000256" key="1">
    <source>
        <dbReference type="ARBA" id="ARBA00007374"/>
    </source>
</evidence>
<evidence type="ECO:0000256" key="4">
    <source>
        <dbReference type="ARBA" id="ARBA00022777"/>
    </source>
</evidence>
<organism evidence="9 10">
    <name type="scientific">Aphis glycines</name>
    <name type="common">Soybean aphid</name>
    <dbReference type="NCBI Taxonomy" id="307491"/>
    <lineage>
        <taxon>Eukaryota</taxon>
        <taxon>Metazoa</taxon>
        <taxon>Ecdysozoa</taxon>
        <taxon>Arthropoda</taxon>
        <taxon>Hexapoda</taxon>
        <taxon>Insecta</taxon>
        <taxon>Pterygota</taxon>
        <taxon>Neoptera</taxon>
        <taxon>Paraneoptera</taxon>
        <taxon>Hemiptera</taxon>
        <taxon>Sternorrhyncha</taxon>
        <taxon>Aphidomorpha</taxon>
        <taxon>Aphidoidea</taxon>
        <taxon>Aphididae</taxon>
        <taxon>Aphidini</taxon>
        <taxon>Aphis</taxon>
        <taxon>Aphis</taxon>
    </lineage>
</organism>
<evidence type="ECO:0000313" key="9">
    <source>
        <dbReference type="EMBL" id="KAE9536556.1"/>
    </source>
</evidence>
<dbReference type="Pfam" id="PF03770">
    <property type="entry name" value="IPK"/>
    <property type="match status" value="1"/>
</dbReference>
<sequence>MLTENTRPLPTSHKIKYIYHFFFTVIMMDKWLDSNDLVPYDNQVGGHKFTKEKPLLGLLKHKEGYILKSVEGGTKGKNEVRFYEELRKNESLINLRKLVPLYYGTVTLEINGLDITFIILDDITTDMKKPCVMDVKIGSQTWEPGCSEKKKNDENAKYTNCKEQWSFCIPGFQVYDLSNSNLVQPQKYDKEFGKSLDPGQVISVFKTFLNLNSGYLGLEKLVQSFTTQLDHIRRYFQTQKHYHFYSSSVLLAYDAETLKNDKNTFPSIRVSLIDFAHVTPADGNIDLNYLQGITNLWTLFRTQLLHNN</sequence>
<dbReference type="AlphaFoldDB" id="A0A6G0TPB0"/>
<dbReference type="GO" id="GO:0051765">
    <property type="term" value="F:inositol tetrakisphosphate kinase activity"/>
    <property type="evidence" value="ECO:0007669"/>
    <property type="project" value="TreeGrafter"/>
</dbReference>
<dbReference type="Gene3D" id="3.30.470.160">
    <property type="entry name" value="Inositol polyphosphate kinase"/>
    <property type="match status" value="1"/>
</dbReference>
<evidence type="ECO:0000256" key="8">
    <source>
        <dbReference type="RuleBase" id="RU363090"/>
    </source>
</evidence>
<reference evidence="9 10" key="1">
    <citation type="submission" date="2019-08" db="EMBL/GenBank/DDBJ databases">
        <title>The genome of the soybean aphid Biotype 1, its phylome, world population structure and adaptation to the North American continent.</title>
        <authorList>
            <person name="Giordano R."/>
            <person name="Donthu R.K."/>
            <person name="Hernandez A.G."/>
            <person name="Wright C.L."/>
            <person name="Zimin A.V."/>
        </authorList>
    </citation>
    <scope>NUCLEOTIDE SEQUENCE [LARGE SCALE GENOMIC DNA]</scope>
    <source>
        <tissue evidence="9">Whole aphids</tissue>
    </source>
</reference>
<dbReference type="PANTHER" id="PTHR12400:SF51">
    <property type="entry name" value="INOSITOL POLYPHOSPHATE MULTIKINASE"/>
    <property type="match status" value="1"/>
</dbReference>
<name>A0A6G0TPB0_APHGL</name>
<dbReference type="EC" id="2.7.-.-" evidence="8"/>
<dbReference type="SUPFAM" id="SSF56104">
    <property type="entry name" value="SAICAR synthase-like"/>
    <property type="match status" value="1"/>
</dbReference>
<keyword evidence="3" id="KW-0547">Nucleotide-binding</keyword>
<comment type="caution">
    <text evidence="9">The sequence shown here is derived from an EMBL/GenBank/DDBJ whole genome shotgun (WGS) entry which is preliminary data.</text>
</comment>
<gene>
    <name evidence="9" type="ORF">AGLY_007345</name>
</gene>
<keyword evidence="4 8" id="KW-0418">Kinase</keyword>
<evidence type="ECO:0000256" key="3">
    <source>
        <dbReference type="ARBA" id="ARBA00022741"/>
    </source>
</evidence>
<comment type="catalytic activity">
    <reaction evidence="6">
        <text>1D-myo-inositol 1,4,5-trisphosphate + 2 ATP = 1D-myo-inositol 1,3,4,5,6-pentakisphosphate + 2 ADP + 2 H(+)</text>
        <dbReference type="Rhea" id="RHEA:32359"/>
        <dbReference type="ChEBI" id="CHEBI:15378"/>
        <dbReference type="ChEBI" id="CHEBI:30616"/>
        <dbReference type="ChEBI" id="CHEBI:57733"/>
        <dbReference type="ChEBI" id="CHEBI:203600"/>
        <dbReference type="ChEBI" id="CHEBI:456216"/>
        <dbReference type="EC" id="2.7.1.151"/>
    </reaction>
</comment>
<protein>
    <recommendedName>
        <fullName evidence="8">Kinase</fullName>
        <ecNumber evidence="8">2.7.-.-</ecNumber>
    </recommendedName>
</protein>
<dbReference type="Proteomes" id="UP000475862">
    <property type="component" value="Unassembled WGS sequence"/>
</dbReference>
<evidence type="ECO:0000313" key="10">
    <source>
        <dbReference type="Proteomes" id="UP000475862"/>
    </source>
</evidence>
<proteinExistence type="inferred from homology"/>
<keyword evidence="10" id="KW-1185">Reference proteome</keyword>
<comment type="catalytic activity">
    <reaction evidence="7">
        <text>1D-myo-inositol 1,3,4,6-tetrakisphosphate + ATP = 1D-myo-inositol 1,3,4,5,6-pentakisphosphate + ADP + H(+)</text>
        <dbReference type="Rhea" id="RHEA:12717"/>
        <dbReference type="ChEBI" id="CHEBI:15378"/>
        <dbReference type="ChEBI" id="CHEBI:30616"/>
        <dbReference type="ChEBI" id="CHEBI:57660"/>
        <dbReference type="ChEBI" id="CHEBI:57733"/>
        <dbReference type="ChEBI" id="CHEBI:456216"/>
        <dbReference type="EC" id="2.7.1.140"/>
    </reaction>
</comment>
<keyword evidence="2 8" id="KW-0808">Transferase</keyword>